<comment type="subcellular location">
    <subcellularLocation>
        <location evidence="1">Cell membrane</location>
        <topology evidence="1">Single-pass membrane protein</topology>
    </subcellularLocation>
    <subcellularLocation>
        <location evidence="2">Membrane</location>
        <topology evidence="2">Single-pass type I membrane protein</topology>
    </subcellularLocation>
</comment>
<keyword evidence="3" id="KW-0433">Leucine-rich repeat</keyword>
<dbReference type="InParanoid" id="A0A2P5AI04"/>
<evidence type="ECO:0000256" key="3">
    <source>
        <dbReference type="ARBA" id="ARBA00022614"/>
    </source>
</evidence>
<evidence type="ECO:0000256" key="9">
    <source>
        <dbReference type="ARBA" id="ARBA00023170"/>
    </source>
</evidence>
<evidence type="ECO:0000256" key="8">
    <source>
        <dbReference type="ARBA" id="ARBA00023136"/>
    </source>
</evidence>
<keyword evidence="9" id="KW-0675">Receptor</keyword>
<dbReference type="EMBL" id="JXTC01000845">
    <property type="protein sequence ID" value="PON36175.1"/>
    <property type="molecule type" value="Genomic_DNA"/>
</dbReference>
<comment type="caution">
    <text evidence="15">The sequence shown here is derived from an EMBL/GenBank/DDBJ whole genome shotgun (WGS) entry which is preliminary data.</text>
</comment>
<evidence type="ECO:0000259" key="13">
    <source>
        <dbReference type="Pfam" id="PF08263"/>
    </source>
</evidence>
<keyword evidence="4" id="KW-0812">Transmembrane</keyword>
<dbReference type="OrthoDB" id="1600340at2759"/>
<dbReference type="Pfam" id="PF08263">
    <property type="entry name" value="LRRNT_2"/>
    <property type="match status" value="1"/>
</dbReference>
<accession>A0A2P5AI04</accession>
<evidence type="ECO:0000256" key="12">
    <source>
        <dbReference type="SAM" id="SignalP"/>
    </source>
</evidence>
<evidence type="ECO:0000256" key="11">
    <source>
        <dbReference type="SAM" id="MobiDB-lite"/>
    </source>
</evidence>
<evidence type="ECO:0000256" key="7">
    <source>
        <dbReference type="ARBA" id="ARBA00022989"/>
    </source>
</evidence>
<dbReference type="InterPro" id="IPR013210">
    <property type="entry name" value="LRR_N_plant-typ"/>
</dbReference>
<dbReference type="PROSITE" id="PS51450">
    <property type="entry name" value="LRR"/>
    <property type="match status" value="1"/>
</dbReference>
<keyword evidence="5 12" id="KW-0732">Signal</keyword>
<evidence type="ECO:0000256" key="5">
    <source>
        <dbReference type="ARBA" id="ARBA00022729"/>
    </source>
</evidence>
<dbReference type="STRING" id="63057.A0A2P5AI04"/>
<dbReference type="InterPro" id="IPR032675">
    <property type="entry name" value="LRR_dom_sf"/>
</dbReference>
<evidence type="ECO:0000259" key="14">
    <source>
        <dbReference type="Pfam" id="PF23598"/>
    </source>
</evidence>
<dbReference type="Pfam" id="PF23598">
    <property type="entry name" value="LRR_14"/>
    <property type="match status" value="2"/>
</dbReference>
<dbReference type="AlphaFoldDB" id="A0A2P5AI04"/>
<evidence type="ECO:0000256" key="6">
    <source>
        <dbReference type="ARBA" id="ARBA00022737"/>
    </source>
</evidence>
<evidence type="ECO:0000256" key="1">
    <source>
        <dbReference type="ARBA" id="ARBA00004162"/>
    </source>
</evidence>
<feature type="chain" id="PRO_5015163673" evidence="12">
    <location>
        <begin position="26"/>
        <end position="929"/>
    </location>
</feature>
<dbReference type="SUPFAM" id="SSF52047">
    <property type="entry name" value="RNI-like"/>
    <property type="match status" value="1"/>
</dbReference>
<feature type="domain" description="Disease resistance R13L4/SHOC-2-like LRR" evidence="14">
    <location>
        <begin position="376"/>
        <end position="585"/>
    </location>
</feature>
<dbReference type="Proteomes" id="UP000237000">
    <property type="component" value="Unassembled WGS sequence"/>
</dbReference>
<sequence length="929" mass="102778">MVKFFSVGFFVLAVLFTEGIRSCFCRNSTYGCIEGERKALLKLKQSFDDPSNRLVSWTGADCCHWKEISCNKDTGHVVKLDLRTSSYAVRGEFFDIYMYNIREQLSATEVNPCLLALKHLEYLDLSGNFFGSPIPKFLGSLKHLRYLNLSNAGFYGMIPHQLGNLTSLQTLDLSTQQYFAYHILQILHADTLQWLSGLLSLQYLDMRLVDLTKAYDSMQVLNTLPSLLELRLLGCGIQNSHFANGCSNSTFLASVQVLDLRFNGISGPIPNSLQNMTSLRELDLSINHFNSTVPLWLGNRKSLVHLSLSGNMFENIEGGLLSMLNNHRSLKSLDLSSNNFHGEALGSNENSSRCLAYDLESLSLRNNEIVGSMPDWLGQLKGLKYLNLHSNSLYGPIPSSFGQLSILKQLDLSNNQLNGTIPQSLDRLSALELLHLSNNQLTGAIPQSLGRLSALEQLDLSNNRLSGSIPGSLGQLVNLNTLDISNNSLEGIVSELHFANLSRLRTLEIGSNFLTCKVKSDWIPPFSLSSINMSSCAIGSQFPLWIQTQKELEKLDLSNASISGKFPTWLGGMNLSHLDLSANQISGNLPANIADKIPGLRTLLLGDNLINGLLPDSLCRLDQLQVLDLSRNRLSGEISHCWRHTSPLYLINLSSNKLSGPIPSSIGNLYSLTWLQLNNNSLNGELPLALSNCKTLELLDLGENNFSGAIPTRINGKNFMNLRILRLRNNMLTGSIPSQLCQLTDLQIMDLAENKLTGGVPRCFSKLFGMTTTKHVPEENMGPAPSPIPSSSGISSPPETSINALAQPPNYDTYRQSEKVWAVMKGQDLEYTKIQLRLLDFIDLSSNKLVGFIPEELCMLSGLRGLNLSNNYLSGNIPDKIGELKALEGRVKIEMYFTYECIGLPNLIACTLRLFLDPNPATTNECNIF</sequence>
<protein>
    <submittedName>
        <fullName evidence="15">LRR domain containing protein</fullName>
    </submittedName>
</protein>
<name>A0A2P5AI04_TREOI</name>
<dbReference type="Pfam" id="PF00560">
    <property type="entry name" value="LRR_1"/>
    <property type="match status" value="6"/>
</dbReference>
<keyword evidence="10" id="KW-0325">Glycoprotein</keyword>
<evidence type="ECO:0000256" key="10">
    <source>
        <dbReference type="ARBA" id="ARBA00023180"/>
    </source>
</evidence>
<dbReference type="SMART" id="SM00365">
    <property type="entry name" value="LRR_SD22"/>
    <property type="match status" value="7"/>
</dbReference>
<dbReference type="PANTHER" id="PTHR27000:SF679">
    <property type="entry name" value="OS01G0170300 PROTEIN"/>
    <property type="match status" value="1"/>
</dbReference>
<keyword evidence="16" id="KW-1185">Reference proteome</keyword>
<dbReference type="InterPro" id="IPR055414">
    <property type="entry name" value="LRR_R13L4/SHOC2-like"/>
</dbReference>
<evidence type="ECO:0000313" key="16">
    <source>
        <dbReference type="Proteomes" id="UP000237000"/>
    </source>
</evidence>
<dbReference type="PANTHER" id="PTHR27000">
    <property type="entry name" value="LEUCINE-RICH REPEAT RECEPTOR-LIKE PROTEIN KINASE FAMILY PROTEIN-RELATED"/>
    <property type="match status" value="1"/>
</dbReference>
<keyword evidence="6" id="KW-0677">Repeat</keyword>
<reference evidence="16" key="1">
    <citation type="submission" date="2016-06" db="EMBL/GenBank/DDBJ databases">
        <title>Parallel loss of symbiosis genes in relatives of nitrogen-fixing non-legume Parasponia.</title>
        <authorList>
            <person name="Van Velzen R."/>
            <person name="Holmer R."/>
            <person name="Bu F."/>
            <person name="Rutten L."/>
            <person name="Van Zeijl A."/>
            <person name="Liu W."/>
            <person name="Santuari L."/>
            <person name="Cao Q."/>
            <person name="Sharma T."/>
            <person name="Shen D."/>
            <person name="Roswanjaya Y."/>
            <person name="Wardhani T."/>
            <person name="Kalhor M.S."/>
            <person name="Jansen J."/>
            <person name="Van den Hoogen J."/>
            <person name="Gungor B."/>
            <person name="Hartog M."/>
            <person name="Hontelez J."/>
            <person name="Verver J."/>
            <person name="Yang W.-C."/>
            <person name="Schijlen E."/>
            <person name="Repin R."/>
            <person name="Schilthuizen M."/>
            <person name="Schranz E."/>
            <person name="Heidstra R."/>
            <person name="Miyata K."/>
            <person name="Fedorova E."/>
            <person name="Kohlen W."/>
            <person name="Bisseling T."/>
            <person name="Smit S."/>
            <person name="Geurts R."/>
        </authorList>
    </citation>
    <scope>NUCLEOTIDE SEQUENCE [LARGE SCALE GENOMIC DNA]</scope>
    <source>
        <strain evidence="16">cv. RG33-2</strain>
    </source>
</reference>
<feature type="compositionally biased region" description="Low complexity" evidence="11">
    <location>
        <begin position="789"/>
        <end position="798"/>
    </location>
</feature>
<dbReference type="SMART" id="SM00369">
    <property type="entry name" value="LRR_TYP"/>
    <property type="match status" value="14"/>
</dbReference>
<feature type="region of interest" description="Disordered" evidence="11">
    <location>
        <begin position="777"/>
        <end position="801"/>
    </location>
</feature>
<feature type="domain" description="Disease resistance R13L4/SHOC-2-like LRR" evidence="14">
    <location>
        <begin position="108"/>
        <end position="340"/>
    </location>
</feature>
<evidence type="ECO:0000313" key="15">
    <source>
        <dbReference type="EMBL" id="PON36175.1"/>
    </source>
</evidence>
<dbReference type="SUPFAM" id="SSF52058">
    <property type="entry name" value="L domain-like"/>
    <property type="match status" value="2"/>
</dbReference>
<dbReference type="FunFam" id="3.80.10.10:FF:000095">
    <property type="entry name" value="LRR receptor-like serine/threonine-protein kinase GSO1"/>
    <property type="match status" value="2"/>
</dbReference>
<dbReference type="InterPro" id="IPR003591">
    <property type="entry name" value="Leu-rich_rpt_typical-subtyp"/>
</dbReference>
<dbReference type="Gene3D" id="3.80.10.10">
    <property type="entry name" value="Ribonuclease Inhibitor"/>
    <property type="match status" value="6"/>
</dbReference>
<evidence type="ECO:0000256" key="2">
    <source>
        <dbReference type="ARBA" id="ARBA00004479"/>
    </source>
</evidence>
<feature type="domain" description="Leucine-rich repeat-containing N-terminal plant-type" evidence="13">
    <location>
        <begin position="35"/>
        <end position="71"/>
    </location>
</feature>
<proteinExistence type="predicted"/>
<evidence type="ECO:0000256" key="4">
    <source>
        <dbReference type="ARBA" id="ARBA00022692"/>
    </source>
</evidence>
<dbReference type="InterPro" id="IPR001611">
    <property type="entry name" value="Leu-rich_rpt"/>
</dbReference>
<keyword evidence="7" id="KW-1133">Transmembrane helix</keyword>
<dbReference type="GO" id="GO:0005886">
    <property type="term" value="C:plasma membrane"/>
    <property type="evidence" value="ECO:0007669"/>
    <property type="project" value="UniProtKB-SubCell"/>
</dbReference>
<feature type="signal peptide" evidence="12">
    <location>
        <begin position="1"/>
        <end position="25"/>
    </location>
</feature>
<organism evidence="15 16">
    <name type="scientific">Trema orientale</name>
    <name type="common">Charcoal tree</name>
    <name type="synonym">Celtis orientalis</name>
    <dbReference type="NCBI Taxonomy" id="63057"/>
    <lineage>
        <taxon>Eukaryota</taxon>
        <taxon>Viridiplantae</taxon>
        <taxon>Streptophyta</taxon>
        <taxon>Embryophyta</taxon>
        <taxon>Tracheophyta</taxon>
        <taxon>Spermatophyta</taxon>
        <taxon>Magnoliopsida</taxon>
        <taxon>eudicotyledons</taxon>
        <taxon>Gunneridae</taxon>
        <taxon>Pentapetalae</taxon>
        <taxon>rosids</taxon>
        <taxon>fabids</taxon>
        <taxon>Rosales</taxon>
        <taxon>Cannabaceae</taxon>
        <taxon>Trema</taxon>
    </lineage>
</organism>
<dbReference type="PRINTS" id="PR00019">
    <property type="entry name" value="LEURICHRPT"/>
</dbReference>
<gene>
    <name evidence="15" type="ORF">TorRG33x02_349870</name>
</gene>
<keyword evidence="8" id="KW-0472">Membrane</keyword>